<organism evidence="3 4">
    <name type="scientific">Roseovarius aestuarii</name>
    <dbReference type="NCBI Taxonomy" id="475083"/>
    <lineage>
        <taxon>Bacteria</taxon>
        <taxon>Pseudomonadati</taxon>
        <taxon>Pseudomonadota</taxon>
        <taxon>Alphaproteobacteria</taxon>
        <taxon>Rhodobacterales</taxon>
        <taxon>Roseobacteraceae</taxon>
        <taxon>Roseovarius</taxon>
    </lineage>
</organism>
<dbReference type="OrthoDB" id="7522752at2"/>
<dbReference type="InterPro" id="IPR028087">
    <property type="entry name" value="Tad_N"/>
</dbReference>
<feature type="domain" description="Putative Flp pilus-assembly TadG-like N-terminal" evidence="2">
    <location>
        <begin position="36"/>
        <end position="83"/>
    </location>
</feature>
<dbReference type="Proteomes" id="UP000193224">
    <property type="component" value="Unassembled WGS sequence"/>
</dbReference>
<keyword evidence="1" id="KW-0812">Transmembrane</keyword>
<keyword evidence="4" id="KW-1185">Reference proteome</keyword>
<dbReference type="Pfam" id="PF13400">
    <property type="entry name" value="Tad"/>
    <property type="match status" value="1"/>
</dbReference>
<proteinExistence type="predicted"/>
<gene>
    <name evidence="3" type="ORF">ROA7745_02419</name>
</gene>
<dbReference type="EMBL" id="FWXB01000008">
    <property type="protein sequence ID" value="SMC12591.1"/>
    <property type="molecule type" value="Genomic_DNA"/>
</dbReference>
<dbReference type="Gene3D" id="3.40.50.410">
    <property type="entry name" value="von Willebrand factor, type A domain"/>
    <property type="match status" value="1"/>
</dbReference>
<evidence type="ECO:0000259" key="2">
    <source>
        <dbReference type="Pfam" id="PF13400"/>
    </source>
</evidence>
<keyword evidence="1" id="KW-1133">Transmembrane helix</keyword>
<evidence type="ECO:0000256" key="1">
    <source>
        <dbReference type="SAM" id="Phobius"/>
    </source>
</evidence>
<feature type="transmembrane region" description="Helical" evidence="1">
    <location>
        <begin position="37"/>
        <end position="57"/>
    </location>
</feature>
<dbReference type="AlphaFoldDB" id="A0A1X7BSH7"/>
<name>A0A1X7BSH7_9RHOB</name>
<evidence type="ECO:0000313" key="3">
    <source>
        <dbReference type="EMBL" id="SMC12591.1"/>
    </source>
</evidence>
<evidence type="ECO:0000313" key="4">
    <source>
        <dbReference type="Proteomes" id="UP000193224"/>
    </source>
</evidence>
<accession>A0A1X7BSH7</accession>
<protein>
    <submittedName>
        <fullName evidence="3">von Willebrand factor type A domain protein</fullName>
    </submittedName>
</protein>
<keyword evidence="1" id="KW-0472">Membrane</keyword>
<dbReference type="InterPro" id="IPR036465">
    <property type="entry name" value="vWFA_dom_sf"/>
</dbReference>
<reference evidence="3 4" key="1">
    <citation type="submission" date="2017-03" db="EMBL/GenBank/DDBJ databases">
        <authorList>
            <person name="Afonso C.L."/>
            <person name="Miller P.J."/>
            <person name="Scott M.A."/>
            <person name="Spackman E."/>
            <person name="Goraichik I."/>
            <person name="Dimitrov K.M."/>
            <person name="Suarez D.L."/>
            <person name="Swayne D.E."/>
        </authorList>
    </citation>
    <scope>NUCLEOTIDE SEQUENCE [LARGE SCALE GENOMIC DNA]</scope>
    <source>
        <strain evidence="3 4">CECT 7745</strain>
    </source>
</reference>
<sequence length="579" mass="63337">MSNETKFNSLTQKPTNRVLQKYMTRHLNRFCRDEDGAVVAFMLVMFVVFLMMGGIGIDTMRHEMERTRIAAIADAASLAGATAPNNAAAETVVRDYFEKIGMADALEDFGPDDIDITLNTSKVTVNTSIEVDTYLMQLMGVDTLSASGTATAEKRIPKLEIALVLDVSGSMAGDKLTDLKKAAKKFVTTMLESADPGDAVISIVPFSFGVTPTINMFEALNVIERHSYKSIGATCIVFQDDDFEDTAIDPLQPYVQQIYTSRYDVSGGFNTLNDSWRSCYNDAAHEILPYSINETALHNKIDALQADGNTSGNEGIKWAAGLLDPAFRPVTTQLIADGDVANTLTNVPASYSEPETQKVIVMMGDGANTSSYFFDDPNDLLDPSTADSHTQADYRGPNSDLYEVKYQNNGNPVSAYFIYSSVYNDYTDIDDVHSSQYLTQAEFDDLENTLTNYQETIRLDWEEAWGLMSPDYHKSATGVNSAYNDYADSGRVTGSMKNTRMDASCTAALGQNVVIYTIGFDVPQGGTAEQELEDCVGADNKDRYYRASVFGNGDPNSGLSIASVFGSIASSIQNLRLTQ</sequence>
<dbReference type="SUPFAM" id="SSF53300">
    <property type="entry name" value="vWA-like"/>
    <property type="match status" value="1"/>
</dbReference>